<dbReference type="GeneID" id="40329376"/>
<organism evidence="1 2">
    <name type="scientific">Trypanosoma rangeli</name>
    <dbReference type="NCBI Taxonomy" id="5698"/>
    <lineage>
        <taxon>Eukaryota</taxon>
        <taxon>Discoba</taxon>
        <taxon>Euglenozoa</taxon>
        <taxon>Kinetoplastea</taxon>
        <taxon>Metakinetoplastina</taxon>
        <taxon>Trypanosomatida</taxon>
        <taxon>Trypanosomatidae</taxon>
        <taxon>Trypanosoma</taxon>
        <taxon>Herpetosoma</taxon>
    </lineage>
</organism>
<dbReference type="RefSeq" id="XP_029237791.1">
    <property type="nucleotide sequence ID" value="XM_029382322.1"/>
</dbReference>
<evidence type="ECO:0000313" key="1">
    <source>
        <dbReference type="EMBL" id="RNF03917.1"/>
    </source>
</evidence>
<dbReference type="EMBL" id="MKGL01000179">
    <property type="protein sequence ID" value="RNF03917.1"/>
    <property type="molecule type" value="Genomic_DNA"/>
</dbReference>
<proteinExistence type="predicted"/>
<protein>
    <submittedName>
        <fullName evidence="1">Peroxisome biogenesis factor 1</fullName>
    </submittedName>
</protein>
<dbReference type="AlphaFoldDB" id="A0A3R7NBP8"/>
<sequence length="122" mass="13642">MQPSSFEVFIDFSRTDAFVRVSNKFINSCLIPHYGSKIPSVVPLKLSDGKKDLYVGCLTHNTHNFEPRKLFMSVVLGRDLGLADGQIVHCVPVYQPTKATRVLVLPASVDESEVVEQNRTSY</sequence>
<comment type="caution">
    <text evidence="1">The sequence shown here is derived from an EMBL/GenBank/DDBJ whole genome shotgun (WGS) entry which is preliminary data.</text>
</comment>
<gene>
    <name evidence="1" type="ORF">TraAM80_05443</name>
</gene>
<keyword evidence="2" id="KW-1185">Reference proteome</keyword>
<reference evidence="1 2" key="1">
    <citation type="journal article" date="2018" name="BMC Genomics">
        <title>Genomic comparison of Trypanosoma conorhini and Trypanosoma rangeli to Trypanosoma cruzi strains of high and low virulence.</title>
        <authorList>
            <person name="Bradwell K.R."/>
            <person name="Koparde V.N."/>
            <person name="Matveyev A.V."/>
            <person name="Serrano M.G."/>
            <person name="Alves J.M."/>
            <person name="Parikh H."/>
            <person name="Huang B."/>
            <person name="Lee V."/>
            <person name="Espinosa-Alvarez O."/>
            <person name="Ortiz P.A."/>
            <person name="Costa-Martins A.G."/>
            <person name="Teixeira M.M."/>
            <person name="Buck G.A."/>
        </authorList>
    </citation>
    <scope>NUCLEOTIDE SEQUENCE [LARGE SCALE GENOMIC DNA]</scope>
    <source>
        <strain evidence="1 2">AM80</strain>
    </source>
</reference>
<dbReference type="Proteomes" id="UP000283634">
    <property type="component" value="Unassembled WGS sequence"/>
</dbReference>
<accession>A0A3R7NBP8</accession>
<name>A0A3R7NBP8_TRYRA</name>
<evidence type="ECO:0000313" key="2">
    <source>
        <dbReference type="Proteomes" id="UP000283634"/>
    </source>
</evidence>
<dbReference type="VEuPathDB" id="TriTrypDB:TRSC58_03995"/>